<dbReference type="OMA" id="QPNWWGS"/>
<dbReference type="InterPro" id="IPR009003">
    <property type="entry name" value="Peptidase_S1_PA"/>
</dbReference>
<dbReference type="PaxDb" id="8355-A0A1L8FV33"/>
<dbReference type="GO" id="GO:0006508">
    <property type="term" value="P:proteolysis"/>
    <property type="evidence" value="ECO:0000318"/>
    <property type="project" value="GO_Central"/>
</dbReference>
<dbReference type="InterPro" id="IPR001314">
    <property type="entry name" value="Peptidase_S1A"/>
</dbReference>
<dbReference type="InterPro" id="IPR018114">
    <property type="entry name" value="TRYPSIN_HIS"/>
</dbReference>
<keyword evidence="9" id="KW-0106">Calcium</keyword>
<evidence type="ECO:0000256" key="12">
    <source>
        <dbReference type="ARBA" id="ARBA00036864"/>
    </source>
</evidence>
<dbReference type="Proteomes" id="UP000186698">
    <property type="component" value="Chromosome 6L"/>
</dbReference>
<comment type="cofactor">
    <cofactor evidence="1">
        <name>Ca(2+)</name>
        <dbReference type="ChEBI" id="CHEBI:29108"/>
    </cofactor>
</comment>
<keyword evidence="4" id="KW-0645">Protease</keyword>
<evidence type="ECO:0000256" key="3">
    <source>
        <dbReference type="ARBA" id="ARBA00022525"/>
    </source>
</evidence>
<dbReference type="InterPro" id="IPR033116">
    <property type="entry name" value="TRYPSIN_SER"/>
</dbReference>
<dbReference type="PANTHER" id="PTHR24257">
    <property type="entry name" value="CHYMOTRYPSIN-LIKE ELASTASE FAMILY MEMBER"/>
    <property type="match status" value="1"/>
</dbReference>
<evidence type="ECO:0000256" key="11">
    <source>
        <dbReference type="ARBA" id="ARBA00023157"/>
    </source>
</evidence>
<dbReference type="PROSITE" id="PS00134">
    <property type="entry name" value="TRYPSIN_HIS"/>
    <property type="match status" value="1"/>
</dbReference>
<keyword evidence="15" id="KW-1185">Reference proteome</keyword>
<dbReference type="KEGG" id="xla:108718720"/>
<dbReference type="FunFam" id="2.40.10.10:FF:000122">
    <property type="entry name" value="Chymotrypsin-like elastase family member 1"/>
    <property type="match status" value="1"/>
</dbReference>
<dbReference type="FunFam" id="2.40.10.10:FF:000017">
    <property type="entry name" value="Chymotrypsin-like elastase family member 1"/>
    <property type="match status" value="1"/>
</dbReference>
<keyword evidence="5" id="KW-0479">Metal-binding</keyword>
<evidence type="ECO:0000256" key="13">
    <source>
        <dbReference type="ARBA" id="ARBA00039015"/>
    </source>
</evidence>
<comment type="subcellular location">
    <subcellularLocation>
        <location evidence="2">Secreted</location>
    </subcellularLocation>
</comment>
<protein>
    <recommendedName>
        <fullName evidence="13">pancreatic elastase</fullName>
        <ecNumber evidence="13">3.4.21.36</ecNumber>
    </recommendedName>
</protein>
<evidence type="ECO:0000313" key="16">
    <source>
        <dbReference type="RefSeq" id="XP_018122591.2"/>
    </source>
</evidence>
<dbReference type="InterPro" id="IPR050850">
    <property type="entry name" value="Peptidase_S1_Elastase_sf"/>
</dbReference>
<sequence>MLHRVFLLLCLVPSCLPLDHAVHNDHRTGRVLGGQEASRNSWKWQVSLQMAYPDDPDYYYHLCGGTLISRDWVMTAAHCVDFTGITYRAAFGEHNLYEMDGTEYFIAVDKIVVHENWDPSNIANGFDIALLHLSETAFYNGYVAIARLPNPEDILPHNTACYVTGWGVTEVGGSISDNLQEAILPVIDHVVCSQPEWWGENAQKNMICAGGDGVISGCSGDSGGPLNCWRGAEWEVHGITSYGLVPFCNTFEKPTVFTRVSAFINWIYGTMEAHRDT</sequence>
<comment type="catalytic activity">
    <reaction evidence="12">
        <text>Hydrolysis of proteins, including elastin. Preferential cleavage: Ala-|-Xaa.</text>
        <dbReference type="EC" id="3.4.21.36"/>
    </reaction>
</comment>
<evidence type="ECO:0000256" key="8">
    <source>
        <dbReference type="ARBA" id="ARBA00022825"/>
    </source>
</evidence>
<dbReference type="PANTHER" id="PTHR24257:SF0">
    <property type="entry name" value="CHYMOTRYPSIN-LIKE ELASTASE FAMILY MEMBER 1"/>
    <property type="match status" value="1"/>
</dbReference>
<dbReference type="GO" id="GO:0046872">
    <property type="term" value="F:metal ion binding"/>
    <property type="evidence" value="ECO:0007669"/>
    <property type="project" value="UniProtKB-KW"/>
</dbReference>
<evidence type="ECO:0000256" key="7">
    <source>
        <dbReference type="ARBA" id="ARBA00022801"/>
    </source>
</evidence>
<keyword evidence="6" id="KW-0732">Signal</keyword>
<dbReference type="GeneID" id="108718720"/>
<dbReference type="CDD" id="cd00190">
    <property type="entry name" value="Tryp_SPc"/>
    <property type="match status" value="1"/>
</dbReference>
<proteinExistence type="predicted"/>
<name>A0A1L8FV33_XENLA</name>
<dbReference type="Gene3D" id="2.40.10.10">
    <property type="entry name" value="Trypsin-like serine proteases"/>
    <property type="match status" value="2"/>
</dbReference>
<evidence type="ECO:0000256" key="2">
    <source>
        <dbReference type="ARBA" id="ARBA00004613"/>
    </source>
</evidence>
<dbReference type="GO" id="GO:0005615">
    <property type="term" value="C:extracellular space"/>
    <property type="evidence" value="ECO:0000318"/>
    <property type="project" value="GO_Central"/>
</dbReference>
<dbReference type="Pfam" id="PF00089">
    <property type="entry name" value="Trypsin"/>
    <property type="match status" value="1"/>
</dbReference>
<dbReference type="AlphaFoldDB" id="A0A1L8FV33"/>
<evidence type="ECO:0000256" key="4">
    <source>
        <dbReference type="ARBA" id="ARBA00022670"/>
    </source>
</evidence>
<dbReference type="SUPFAM" id="SSF50494">
    <property type="entry name" value="Trypsin-like serine proteases"/>
    <property type="match status" value="1"/>
</dbReference>
<dbReference type="OrthoDB" id="10061449at2759"/>
<dbReference type="InterPro" id="IPR043504">
    <property type="entry name" value="Peptidase_S1_PA_chymotrypsin"/>
</dbReference>
<evidence type="ECO:0000259" key="14">
    <source>
        <dbReference type="PROSITE" id="PS50240"/>
    </source>
</evidence>
<dbReference type="InterPro" id="IPR001254">
    <property type="entry name" value="Trypsin_dom"/>
</dbReference>
<dbReference type="PROSITE" id="PS50240">
    <property type="entry name" value="TRYPSIN_DOM"/>
    <property type="match status" value="1"/>
</dbReference>
<dbReference type="EC" id="3.4.21.36" evidence="13"/>
<feature type="domain" description="Peptidase S1" evidence="14">
    <location>
        <begin position="31"/>
        <end position="272"/>
    </location>
</feature>
<gene>
    <name evidence="16" type="primary">LOC108718720</name>
</gene>
<evidence type="ECO:0000256" key="10">
    <source>
        <dbReference type="ARBA" id="ARBA00023145"/>
    </source>
</evidence>
<organism evidence="15 16">
    <name type="scientific">Xenopus laevis</name>
    <name type="common">African clawed frog</name>
    <dbReference type="NCBI Taxonomy" id="8355"/>
    <lineage>
        <taxon>Eukaryota</taxon>
        <taxon>Metazoa</taxon>
        <taxon>Chordata</taxon>
        <taxon>Craniata</taxon>
        <taxon>Vertebrata</taxon>
        <taxon>Euteleostomi</taxon>
        <taxon>Amphibia</taxon>
        <taxon>Batrachia</taxon>
        <taxon>Anura</taxon>
        <taxon>Pipoidea</taxon>
        <taxon>Pipidae</taxon>
        <taxon>Xenopodinae</taxon>
        <taxon>Xenopus</taxon>
        <taxon>Xenopus</taxon>
    </lineage>
</organism>
<dbReference type="PROSITE" id="PS00135">
    <property type="entry name" value="TRYPSIN_SER"/>
    <property type="match status" value="1"/>
</dbReference>
<evidence type="ECO:0000256" key="5">
    <source>
        <dbReference type="ARBA" id="ARBA00022723"/>
    </source>
</evidence>
<keyword evidence="11" id="KW-1015">Disulfide bond</keyword>
<reference evidence="16" key="1">
    <citation type="submission" date="2025-08" db="UniProtKB">
        <authorList>
            <consortium name="RefSeq"/>
        </authorList>
    </citation>
    <scope>IDENTIFICATION</scope>
    <source>
        <strain evidence="16">J_2021</strain>
        <tissue evidence="16">Erythrocytes</tissue>
    </source>
</reference>
<evidence type="ECO:0000256" key="6">
    <source>
        <dbReference type="ARBA" id="ARBA00022729"/>
    </source>
</evidence>
<keyword evidence="8" id="KW-0720">Serine protease</keyword>
<dbReference type="RefSeq" id="XP_018122591.2">
    <property type="nucleotide sequence ID" value="XM_018267102.2"/>
</dbReference>
<keyword evidence="3" id="KW-0964">Secreted</keyword>
<keyword evidence="7" id="KW-0378">Hydrolase</keyword>
<dbReference type="GO" id="GO:0004252">
    <property type="term" value="F:serine-type endopeptidase activity"/>
    <property type="evidence" value="ECO:0000318"/>
    <property type="project" value="GO_Central"/>
</dbReference>
<keyword evidence="10" id="KW-0865">Zymogen</keyword>
<evidence type="ECO:0000256" key="1">
    <source>
        <dbReference type="ARBA" id="ARBA00001913"/>
    </source>
</evidence>
<dbReference type="PRINTS" id="PR00722">
    <property type="entry name" value="CHYMOTRYPSIN"/>
</dbReference>
<dbReference type="STRING" id="8355.A0A1L8FV33"/>
<evidence type="ECO:0000256" key="9">
    <source>
        <dbReference type="ARBA" id="ARBA00022837"/>
    </source>
</evidence>
<accession>A0A1L8FV33</accession>
<dbReference type="SMART" id="SM00020">
    <property type="entry name" value="Tryp_SPc"/>
    <property type="match status" value="1"/>
</dbReference>
<evidence type="ECO:0000313" key="15">
    <source>
        <dbReference type="Proteomes" id="UP000186698"/>
    </source>
</evidence>